<evidence type="ECO:0000256" key="1">
    <source>
        <dbReference type="SAM" id="MobiDB-lite"/>
    </source>
</evidence>
<evidence type="ECO:0000313" key="2">
    <source>
        <dbReference type="EMBL" id="QEF98786.1"/>
    </source>
</evidence>
<dbReference type="EMBL" id="CP036264">
    <property type="protein sequence ID" value="QEF98786.1"/>
    <property type="molecule type" value="Genomic_DNA"/>
</dbReference>
<keyword evidence="3" id="KW-1185">Reference proteome</keyword>
<proteinExistence type="predicted"/>
<dbReference type="AlphaFoldDB" id="A0A5B9MF55"/>
<protein>
    <submittedName>
        <fullName evidence="2">Uncharacterized protein</fullName>
    </submittedName>
</protein>
<feature type="region of interest" description="Disordered" evidence="1">
    <location>
        <begin position="139"/>
        <end position="196"/>
    </location>
</feature>
<accession>A0A5B9MF55</accession>
<feature type="compositionally biased region" description="Polar residues" evidence="1">
    <location>
        <begin position="171"/>
        <end position="191"/>
    </location>
</feature>
<feature type="region of interest" description="Disordered" evidence="1">
    <location>
        <begin position="73"/>
        <end position="94"/>
    </location>
</feature>
<dbReference type="Proteomes" id="UP000321353">
    <property type="component" value="Chromosome"/>
</dbReference>
<name>A0A5B9MF55_9BACT</name>
<evidence type="ECO:0000313" key="3">
    <source>
        <dbReference type="Proteomes" id="UP000321353"/>
    </source>
</evidence>
<sequence length="233" mass="25446">MSSLNSTGGCCLCGGTCQLSAQHAMRKGGQKMEWSKNEGTVQQQFLRRPHFLTNPFFDPSLIPTASLAQEVGWPQTHGRQSAESSYPQNLPTSRSHRLLDGRYCSREGRMIRGRMMRACCRCVPTSGLNAMPFFQPLRTNHPVHSRPNEKRPPADCRRPLSESYPARVSPTAENTGRNKSSGKSTPESTPQPAELFAECIRDHLSDAEMADLLTSLGSASGSAIVGSESDAHG</sequence>
<feature type="compositionally biased region" description="Polar residues" evidence="1">
    <location>
        <begin position="77"/>
        <end position="93"/>
    </location>
</feature>
<organism evidence="2 3">
    <name type="scientific">Stieleria maiorica</name>
    <dbReference type="NCBI Taxonomy" id="2795974"/>
    <lineage>
        <taxon>Bacteria</taxon>
        <taxon>Pseudomonadati</taxon>
        <taxon>Planctomycetota</taxon>
        <taxon>Planctomycetia</taxon>
        <taxon>Pirellulales</taxon>
        <taxon>Pirellulaceae</taxon>
        <taxon>Stieleria</taxon>
    </lineage>
</organism>
<reference evidence="2 3" key="1">
    <citation type="submission" date="2019-02" db="EMBL/GenBank/DDBJ databases">
        <title>Planctomycetal bacteria perform biofilm scaping via a novel small molecule.</title>
        <authorList>
            <person name="Jeske O."/>
            <person name="Boedeker C."/>
            <person name="Wiegand S."/>
            <person name="Breitling P."/>
            <person name="Kallscheuer N."/>
            <person name="Jogler M."/>
            <person name="Rohde M."/>
            <person name="Petersen J."/>
            <person name="Medema M.H."/>
            <person name="Surup F."/>
            <person name="Jogler C."/>
        </authorList>
    </citation>
    <scope>NUCLEOTIDE SEQUENCE [LARGE SCALE GENOMIC DNA]</scope>
    <source>
        <strain evidence="2 3">Mal15</strain>
    </source>
</reference>
<gene>
    <name evidence="2" type="ORF">Mal15_28420</name>
</gene>
<dbReference type="KEGG" id="smam:Mal15_28420"/>
<feature type="compositionally biased region" description="Basic and acidic residues" evidence="1">
    <location>
        <begin position="146"/>
        <end position="160"/>
    </location>
</feature>